<reference evidence="1 2" key="1">
    <citation type="submission" date="2018-05" db="EMBL/GenBank/DDBJ databases">
        <title>Coraliomargarita sinensis sp. nov., isolated from a marine solar saltern.</title>
        <authorList>
            <person name="Zhou L.Y."/>
        </authorList>
    </citation>
    <scope>NUCLEOTIDE SEQUENCE [LARGE SCALE GENOMIC DNA]</scope>
    <source>
        <strain evidence="1 2">WN38</strain>
    </source>
</reference>
<gene>
    <name evidence="1" type="ORF">DDZ13_12200</name>
</gene>
<dbReference type="OrthoDB" id="5429664at2"/>
<keyword evidence="2" id="KW-1185">Reference proteome</keyword>
<comment type="caution">
    <text evidence="1">The sequence shown here is derived from an EMBL/GenBank/DDBJ whole genome shotgun (WGS) entry which is preliminary data.</text>
</comment>
<proteinExistence type="predicted"/>
<sequence>MLKKSLVLSKLKTVFRPKVKGAKLIEVYALVGKAGTGKSFRARLVADTHNIPAIIDDGLLIREGKIVAGRSAKEKEHYIAAVKTAMFNEAEHREAMIRALSEAQYPKILLLGTSDRMILRNCLTLGLPEPKQIIRIEEIASREKIEEAIRSRKTKGQHVIPLPVVEVKQAYPKLIAHAIKVWFEHMVHGRHYDKTVVRPGYQQRGDVTISESALTQMILHCVRERVPSAKIQRVRIKHKIDGYDIKMNLSLAYGEQVAHSCGELRDYTIRKIEDFCGITICKLQLHIESVRVDNDRCPRSSQ</sequence>
<evidence type="ECO:0008006" key="3">
    <source>
        <dbReference type="Google" id="ProtNLM"/>
    </source>
</evidence>
<dbReference type="RefSeq" id="WP_110131736.1">
    <property type="nucleotide sequence ID" value="NZ_QHJQ01000009.1"/>
</dbReference>
<dbReference type="SUPFAM" id="SSF52540">
    <property type="entry name" value="P-loop containing nucleoside triphosphate hydrolases"/>
    <property type="match status" value="1"/>
</dbReference>
<organism evidence="1 2">
    <name type="scientific">Coraliomargarita sinensis</name>
    <dbReference type="NCBI Taxonomy" id="2174842"/>
    <lineage>
        <taxon>Bacteria</taxon>
        <taxon>Pseudomonadati</taxon>
        <taxon>Verrucomicrobiota</taxon>
        <taxon>Opitutia</taxon>
        <taxon>Puniceicoccales</taxon>
        <taxon>Coraliomargaritaceae</taxon>
        <taxon>Coraliomargarita</taxon>
    </lineage>
</organism>
<accession>A0A317ZHI9</accession>
<evidence type="ECO:0000313" key="1">
    <source>
        <dbReference type="EMBL" id="PXA03448.1"/>
    </source>
</evidence>
<name>A0A317ZHI9_9BACT</name>
<evidence type="ECO:0000313" key="2">
    <source>
        <dbReference type="Proteomes" id="UP000247099"/>
    </source>
</evidence>
<dbReference type="InParanoid" id="A0A317ZHI9"/>
<protein>
    <recommendedName>
        <fullName evidence="3">Asp23/Gls24 family envelope stress response protein</fullName>
    </recommendedName>
</protein>
<dbReference type="AlphaFoldDB" id="A0A317ZHI9"/>
<dbReference type="EMBL" id="QHJQ01000009">
    <property type="protein sequence ID" value="PXA03448.1"/>
    <property type="molecule type" value="Genomic_DNA"/>
</dbReference>
<dbReference type="Proteomes" id="UP000247099">
    <property type="component" value="Unassembled WGS sequence"/>
</dbReference>
<dbReference type="InterPro" id="IPR027417">
    <property type="entry name" value="P-loop_NTPase"/>
</dbReference>